<dbReference type="InterPro" id="IPR000073">
    <property type="entry name" value="AB_hydrolase_1"/>
</dbReference>
<sequence length="358" mass="39581">MSPKYPTQKETLSHPAYPTAIFRLRPRLSGLCPVATTRPNGPLQIGYSIHGTGPIKLVFIMGLAGTQISWQRQTLHFGHVNAAKYSILTIDNRGMGVSSAPLARYSTSEMAHDVLELLDFLSWTSPRSVHLVGISLGGMISQELCIHSPSRFASVSFISTAAEMANTGGLSEGLGRMSMLVPKSLDQTLLDTSKELFPPSWLQAEDACLLPDPSKHPDVDPPASSKEGETVGKEYLRFESNFQRWQAQELHKRLSPSFTKTGFLMQLIAAGWHKKTPAQLKEMADRIGRERILVFHGLDDEMINPVLGRRLAEAVKPGKEIFEEGLGHAAPVQAAEWFNEMLEKHFAQGERINQEMAV</sequence>
<dbReference type="EMBL" id="JAKWBI020000470">
    <property type="protein sequence ID" value="KAJ2894644.1"/>
    <property type="molecule type" value="Genomic_DNA"/>
</dbReference>
<comment type="caution">
    <text evidence="2">The sequence shown here is derived from an EMBL/GenBank/DDBJ whole genome shotgun (WGS) entry which is preliminary data.</text>
</comment>
<dbReference type="Proteomes" id="UP001201980">
    <property type="component" value="Unassembled WGS sequence"/>
</dbReference>
<keyword evidence="3" id="KW-1185">Reference proteome</keyword>
<dbReference type="Gene3D" id="3.40.50.1820">
    <property type="entry name" value="alpha/beta hydrolase"/>
    <property type="match status" value="1"/>
</dbReference>
<dbReference type="AlphaFoldDB" id="A0AAD5RIU7"/>
<proteinExistence type="predicted"/>
<evidence type="ECO:0000313" key="2">
    <source>
        <dbReference type="EMBL" id="KAJ2894644.1"/>
    </source>
</evidence>
<dbReference type="InterPro" id="IPR029058">
    <property type="entry name" value="AB_hydrolase_fold"/>
</dbReference>
<dbReference type="Pfam" id="PF00561">
    <property type="entry name" value="Abhydrolase_1"/>
    <property type="match status" value="1"/>
</dbReference>
<accession>A0AAD5RIU7</accession>
<dbReference type="PANTHER" id="PTHR43433:SF5">
    <property type="entry name" value="AB HYDROLASE-1 DOMAIN-CONTAINING PROTEIN"/>
    <property type="match status" value="1"/>
</dbReference>
<gene>
    <name evidence="2" type="ORF">MKZ38_007369</name>
</gene>
<dbReference type="SUPFAM" id="SSF53474">
    <property type="entry name" value="alpha/beta-Hydrolases"/>
    <property type="match status" value="1"/>
</dbReference>
<dbReference type="InterPro" id="IPR050471">
    <property type="entry name" value="AB_hydrolase"/>
</dbReference>
<dbReference type="PANTHER" id="PTHR43433">
    <property type="entry name" value="HYDROLASE, ALPHA/BETA FOLD FAMILY PROTEIN"/>
    <property type="match status" value="1"/>
</dbReference>
<feature type="domain" description="AB hydrolase-1" evidence="1">
    <location>
        <begin position="57"/>
        <end position="330"/>
    </location>
</feature>
<evidence type="ECO:0000313" key="3">
    <source>
        <dbReference type="Proteomes" id="UP001201980"/>
    </source>
</evidence>
<evidence type="ECO:0000259" key="1">
    <source>
        <dbReference type="Pfam" id="PF00561"/>
    </source>
</evidence>
<reference evidence="2" key="1">
    <citation type="submission" date="2022-07" db="EMBL/GenBank/DDBJ databases">
        <title>Draft genome sequence of Zalerion maritima ATCC 34329, a (micro)plastics degrading marine fungus.</title>
        <authorList>
            <person name="Paco A."/>
            <person name="Goncalves M.F.M."/>
            <person name="Rocha-Santos T.A.P."/>
            <person name="Alves A."/>
        </authorList>
    </citation>
    <scope>NUCLEOTIDE SEQUENCE</scope>
    <source>
        <strain evidence="2">ATCC 34329</strain>
    </source>
</reference>
<name>A0AAD5RIU7_9PEZI</name>
<protein>
    <submittedName>
        <fullName evidence="2">Glycylpeptide N-tetradecanoyltransferase</fullName>
    </submittedName>
</protein>
<organism evidence="2 3">
    <name type="scientific">Zalerion maritima</name>
    <dbReference type="NCBI Taxonomy" id="339359"/>
    <lineage>
        <taxon>Eukaryota</taxon>
        <taxon>Fungi</taxon>
        <taxon>Dikarya</taxon>
        <taxon>Ascomycota</taxon>
        <taxon>Pezizomycotina</taxon>
        <taxon>Sordariomycetes</taxon>
        <taxon>Lulworthiomycetidae</taxon>
        <taxon>Lulworthiales</taxon>
        <taxon>Lulworthiaceae</taxon>
        <taxon>Zalerion</taxon>
    </lineage>
</organism>